<evidence type="ECO:0000259" key="8">
    <source>
        <dbReference type="Pfam" id="PF02397"/>
    </source>
</evidence>
<accession>A0A168NVG3</accession>
<evidence type="ECO:0000256" key="6">
    <source>
        <dbReference type="ARBA" id="ARBA00023136"/>
    </source>
</evidence>
<dbReference type="GO" id="GO:0016780">
    <property type="term" value="F:phosphotransferase activity, for other substituted phosphate groups"/>
    <property type="evidence" value="ECO:0007669"/>
    <property type="project" value="TreeGrafter"/>
</dbReference>
<comment type="subcellular location">
    <subcellularLocation>
        <location evidence="1">Membrane</location>
        <topology evidence="1">Multi-pass membrane protein</topology>
    </subcellularLocation>
</comment>
<evidence type="ECO:0000256" key="5">
    <source>
        <dbReference type="ARBA" id="ARBA00022989"/>
    </source>
</evidence>
<comment type="similarity">
    <text evidence="2">Belongs to the bacterial sugar transferase family.</text>
</comment>
<dbReference type="GO" id="GO:0016020">
    <property type="term" value="C:membrane"/>
    <property type="evidence" value="ECO:0007669"/>
    <property type="project" value="UniProtKB-SubCell"/>
</dbReference>
<dbReference type="NCBIfam" id="TIGR03025">
    <property type="entry name" value="EPS_sugtrans"/>
    <property type="match status" value="1"/>
</dbReference>
<keyword evidence="4 7" id="KW-0812">Transmembrane</keyword>
<dbReference type="InterPro" id="IPR017475">
    <property type="entry name" value="EPS_sugar_tfrase"/>
</dbReference>
<evidence type="ECO:0000313" key="10">
    <source>
        <dbReference type="Proteomes" id="UP000077407"/>
    </source>
</evidence>
<dbReference type="Pfam" id="PF02397">
    <property type="entry name" value="Bac_transf"/>
    <property type="match status" value="1"/>
</dbReference>
<protein>
    <submittedName>
        <fullName evidence="9">Putative undecaprenyl-phosphate N-acetylgalactosaminyl 1-phosphate transferase</fullName>
        <ecNumber evidence="9">2.7.8.-</ecNumber>
    </submittedName>
</protein>
<name>A0A168NVG3_9CLOT</name>
<evidence type="ECO:0000256" key="4">
    <source>
        <dbReference type="ARBA" id="ARBA00022692"/>
    </source>
</evidence>
<gene>
    <name evidence="9" type="primary">tuaA</name>
    <name evidence="9" type="ORF">WY13_02356</name>
</gene>
<keyword evidence="6 7" id="KW-0472">Membrane</keyword>
<organism evidence="9 10">
    <name type="scientific">Clostridium ljungdahlii</name>
    <dbReference type="NCBI Taxonomy" id="1538"/>
    <lineage>
        <taxon>Bacteria</taxon>
        <taxon>Bacillati</taxon>
        <taxon>Bacillota</taxon>
        <taxon>Clostridia</taxon>
        <taxon>Eubacteriales</taxon>
        <taxon>Clostridiaceae</taxon>
        <taxon>Clostridium</taxon>
    </lineage>
</organism>
<dbReference type="AlphaFoldDB" id="A0A168NVG3"/>
<reference evidence="9 10" key="1">
    <citation type="journal article" date="2015" name="Biotechnol. Bioeng.">
        <title>Genome sequence and phenotypic characterization of Caulobacter segnis.</title>
        <authorList>
            <person name="Patel S."/>
            <person name="Fletcher B."/>
            <person name="Scott D.C."/>
            <person name="Ely B."/>
        </authorList>
    </citation>
    <scope>NUCLEOTIDE SEQUENCE [LARGE SCALE GENOMIC DNA]</scope>
    <source>
        <strain evidence="9 10">ERI-2</strain>
    </source>
</reference>
<dbReference type="PATRIC" id="fig|1538.10.peg.1958"/>
<dbReference type="EMBL" id="LITT01000023">
    <property type="protein sequence ID" value="OAA86961.1"/>
    <property type="molecule type" value="Genomic_DNA"/>
</dbReference>
<dbReference type="PANTHER" id="PTHR30576">
    <property type="entry name" value="COLANIC BIOSYNTHESIS UDP-GLUCOSE LIPID CARRIER TRANSFERASE"/>
    <property type="match status" value="1"/>
</dbReference>
<keyword evidence="5 7" id="KW-1133">Transmembrane helix</keyword>
<dbReference type="Proteomes" id="UP000077407">
    <property type="component" value="Unassembled WGS sequence"/>
</dbReference>
<dbReference type="OrthoDB" id="9808602at2"/>
<feature type="transmembrane region" description="Helical" evidence="7">
    <location>
        <begin position="31"/>
        <end position="55"/>
    </location>
</feature>
<feature type="domain" description="Bacterial sugar transferase" evidence="8">
    <location>
        <begin position="29"/>
        <end position="216"/>
    </location>
</feature>
<dbReference type="EC" id="2.7.8.-" evidence="9"/>
<evidence type="ECO:0000256" key="3">
    <source>
        <dbReference type="ARBA" id="ARBA00022679"/>
    </source>
</evidence>
<keyword evidence="3 9" id="KW-0808">Transferase</keyword>
<dbReference type="InterPro" id="IPR003362">
    <property type="entry name" value="Bact_transf"/>
</dbReference>
<proteinExistence type="inferred from homology"/>
<dbReference type="PANTHER" id="PTHR30576:SF0">
    <property type="entry name" value="UNDECAPRENYL-PHOSPHATE N-ACETYLGALACTOSAMINYL 1-PHOSPHATE TRANSFERASE-RELATED"/>
    <property type="match status" value="1"/>
</dbReference>
<evidence type="ECO:0000256" key="2">
    <source>
        <dbReference type="ARBA" id="ARBA00006464"/>
    </source>
</evidence>
<evidence type="ECO:0000256" key="7">
    <source>
        <dbReference type="SAM" id="Phobius"/>
    </source>
</evidence>
<evidence type="ECO:0000313" key="9">
    <source>
        <dbReference type="EMBL" id="OAA86961.1"/>
    </source>
</evidence>
<comment type="caution">
    <text evidence="9">The sequence shown here is derived from an EMBL/GenBank/DDBJ whole genome shotgun (WGS) entry which is preliminary data.</text>
</comment>
<evidence type="ECO:0000256" key="1">
    <source>
        <dbReference type="ARBA" id="ARBA00004141"/>
    </source>
</evidence>
<sequence>MNRLQIESIEIVVKGMEKYEKSSGYHFLKRIIDVIFSFIGIIAFFPIMFVVAVAIKLDSKGPIIFSQVRVGKNGKIFKMYKLRSMTHDAEQLLDNLQHKNEMTGPMFKIREDPRITRVGRFIRKTSLDELPQLFNVIKGEMSLVGPRPNLPREVEKFTCQQKIKLLAKPGLTCYWQVMGRSNVDFEEWMRLDLKYIKDRSMLLDIKLIFKTLGVFFGDENAK</sequence>